<evidence type="ECO:0000256" key="2">
    <source>
        <dbReference type="ARBA" id="ARBA00009046"/>
    </source>
</evidence>
<dbReference type="GO" id="GO:0051607">
    <property type="term" value="P:defense response to virus"/>
    <property type="evidence" value="ECO:0007669"/>
    <property type="project" value="UniProtKB-KW"/>
</dbReference>
<accession>A0A284VPT0</accession>
<dbReference type="GO" id="GO:0005524">
    <property type="term" value="F:ATP binding"/>
    <property type="evidence" value="ECO:0007669"/>
    <property type="project" value="UniProtKB-KW"/>
</dbReference>
<dbReference type="CDD" id="cd09641">
    <property type="entry name" value="Cas3''_I"/>
    <property type="match status" value="1"/>
</dbReference>
<dbReference type="GO" id="GO:0004518">
    <property type="term" value="F:nuclease activity"/>
    <property type="evidence" value="ECO:0007669"/>
    <property type="project" value="UniProtKB-KW"/>
</dbReference>
<reference evidence="13" key="1">
    <citation type="submission" date="2017-06" db="EMBL/GenBank/DDBJ databases">
        <authorList>
            <person name="Cremers G."/>
        </authorList>
    </citation>
    <scope>NUCLEOTIDE SEQUENCE [LARGE SCALE GENOMIC DNA]</scope>
</reference>
<dbReference type="InterPro" id="IPR011545">
    <property type="entry name" value="DEAD/DEAH_box_helicase_dom"/>
</dbReference>
<dbReference type="GO" id="GO:0140097">
    <property type="term" value="F:catalytic activity, acting on DNA"/>
    <property type="evidence" value="ECO:0007669"/>
    <property type="project" value="UniProtKB-ARBA"/>
</dbReference>
<evidence type="ECO:0000313" key="12">
    <source>
        <dbReference type="EMBL" id="SNQ61187.1"/>
    </source>
</evidence>
<dbReference type="EMBL" id="FZMP01000168">
    <property type="protein sequence ID" value="SNQ61187.1"/>
    <property type="molecule type" value="Genomic_DNA"/>
</dbReference>
<dbReference type="InterPro" id="IPR050079">
    <property type="entry name" value="DEAD_box_RNA_helicase"/>
</dbReference>
<dbReference type="Pfam" id="PF00270">
    <property type="entry name" value="DEAD"/>
    <property type="match status" value="1"/>
</dbReference>
<dbReference type="Gene3D" id="3.40.50.300">
    <property type="entry name" value="P-loop containing nucleotide triphosphate hydrolases"/>
    <property type="match status" value="2"/>
</dbReference>
<dbReference type="PANTHER" id="PTHR47959:SF16">
    <property type="entry name" value="CRISPR-ASSOCIATED NUCLEASE_HELICASE CAS3-RELATED"/>
    <property type="match status" value="1"/>
</dbReference>
<dbReference type="InterPro" id="IPR014001">
    <property type="entry name" value="Helicase_ATP-bd"/>
</dbReference>
<dbReference type="GO" id="GO:0003724">
    <property type="term" value="F:RNA helicase activity"/>
    <property type="evidence" value="ECO:0007669"/>
    <property type="project" value="TreeGrafter"/>
</dbReference>
<proteinExistence type="inferred from homology"/>
<dbReference type="GO" id="GO:0016787">
    <property type="term" value="F:hydrolase activity"/>
    <property type="evidence" value="ECO:0007669"/>
    <property type="project" value="UniProtKB-KW"/>
</dbReference>
<keyword evidence="9" id="KW-0051">Antiviral defense</keyword>
<evidence type="ECO:0000256" key="1">
    <source>
        <dbReference type="ARBA" id="ARBA00006847"/>
    </source>
</evidence>
<dbReference type="InterPro" id="IPR054712">
    <property type="entry name" value="Cas3-like_dom"/>
</dbReference>
<dbReference type="Gene3D" id="1.10.3210.30">
    <property type="match status" value="1"/>
</dbReference>
<dbReference type="GO" id="GO:0005829">
    <property type="term" value="C:cytosol"/>
    <property type="evidence" value="ECO:0007669"/>
    <property type="project" value="TreeGrafter"/>
</dbReference>
<comment type="similarity">
    <text evidence="1">In the N-terminal section; belongs to the CRISPR-associated nuclease Cas3-HD family.</text>
</comment>
<dbReference type="GO" id="GO:0046872">
    <property type="term" value="F:metal ion binding"/>
    <property type="evidence" value="ECO:0007669"/>
    <property type="project" value="UniProtKB-KW"/>
</dbReference>
<dbReference type="SMART" id="SM00487">
    <property type="entry name" value="DEXDc"/>
    <property type="match status" value="1"/>
</dbReference>
<dbReference type="PROSITE" id="PS51192">
    <property type="entry name" value="HELICASE_ATP_BIND_1"/>
    <property type="match status" value="1"/>
</dbReference>
<dbReference type="InterPro" id="IPR006483">
    <property type="entry name" value="CRISPR-assoc_Cas3_HD"/>
</dbReference>
<evidence type="ECO:0000259" key="10">
    <source>
        <dbReference type="PROSITE" id="PS51192"/>
    </source>
</evidence>
<keyword evidence="8" id="KW-0067">ATP-binding</keyword>
<keyword evidence="3" id="KW-0540">Nuclease</keyword>
<organism evidence="12 13">
    <name type="scientific">Candidatus Methanoperedens nitratireducens</name>
    <dbReference type="NCBI Taxonomy" id="1392998"/>
    <lineage>
        <taxon>Archaea</taxon>
        <taxon>Methanobacteriati</taxon>
        <taxon>Methanobacteriota</taxon>
        <taxon>Stenosarchaea group</taxon>
        <taxon>Methanomicrobia</taxon>
        <taxon>Methanosarcinales</taxon>
        <taxon>ANME-2 cluster</taxon>
        <taxon>Candidatus Methanoperedentaceae</taxon>
        <taxon>Candidatus Methanoperedens</taxon>
    </lineage>
</organism>
<dbReference type="PANTHER" id="PTHR47959">
    <property type="entry name" value="ATP-DEPENDENT RNA HELICASE RHLE-RELATED"/>
    <property type="match status" value="1"/>
</dbReference>
<evidence type="ECO:0000256" key="8">
    <source>
        <dbReference type="ARBA" id="ARBA00022840"/>
    </source>
</evidence>
<dbReference type="InterPro" id="IPR038257">
    <property type="entry name" value="CRISPR-assoc_Cas3_HD_sf"/>
</dbReference>
<keyword evidence="5" id="KW-0547">Nucleotide-binding</keyword>
<keyword evidence="6" id="KW-0378">Hydrolase</keyword>
<evidence type="ECO:0000256" key="3">
    <source>
        <dbReference type="ARBA" id="ARBA00022722"/>
    </source>
</evidence>
<dbReference type="Proteomes" id="UP000218615">
    <property type="component" value="Unassembled WGS sequence"/>
</dbReference>
<feature type="domain" description="HD Cas3-type" evidence="11">
    <location>
        <begin position="19"/>
        <end position="225"/>
    </location>
</feature>
<dbReference type="NCBIfam" id="TIGR01596">
    <property type="entry name" value="cas3_HD"/>
    <property type="match status" value="1"/>
</dbReference>
<keyword evidence="7" id="KW-0347">Helicase</keyword>
<sequence length="766" mass="89534">MENIIFSCSDKYNEDILAKFNPSISLEKHILECIRIFKRFKKHRELDAKKLAERADSTENRLLEGAFYCIAYHDHGKATVPFQLKIRGEKNINCSHSLDSLPFIEAQVKNNPLYDSIPELQLETLVVASHHSRLHPDKFTKWKGKMPPSYCESYLIRMEDFLNKEYSDIFSDEKPTAMYPKLNEPNYNVINYQFSQLKCLYREDSLIRDIFSFLKSAMHYCDWWGSSNQTERIFVIENVTNPLEQATLERAQERDRKRGTIPRDKIIWHNYQKKVGSVQGDIFLRAPTGTGKTEASLLWAQNNLNRHRLLYLLPTMTTSNKMWERLANIFGNANVALVHGTSRFLLKEELNEDYQESTYNYKMKEMSAFFYPVTVTTVDQLLFSLFHSNQWETRNDALQSSLSILDEIHAYDPYTLGLIIEAMKLSSARSKFCVISATLPDVIKQMIEEKSRRKFSFIQDEEYNNRIKLMINIEDKLIEDCIDRVILSFLEGKKVLVIANTVDKSVKLYNSIIETLEKKLKLEDIKKSRERVMLFHSRFILNHRNIRENQLENLPKGAFIAITTQVVEVSLDIDFDELHTEAAPIDSLIQRFGRVNRNRPQNILCPAYVYQVKSQRPYDDIDIIKSSISLLDGVGNQPNEGILRSLVDELYNEEYLPKIEAGLKKAQQLVYRAIEQRRFLYTGKLFDDDISAYTRESDYPTATCIPIEYQKEVEKLNPLNRVGYNVKIPKWIYDKNRDVDNGEIRYLYLHYDPLIGITDKSPFLMI</sequence>
<name>A0A284VPT0_9EURY</name>
<dbReference type="InterPro" id="IPR027417">
    <property type="entry name" value="P-loop_NTPase"/>
</dbReference>
<dbReference type="RefSeq" id="WP_179293928.1">
    <property type="nucleotide sequence ID" value="NZ_FZMP01000168.1"/>
</dbReference>
<dbReference type="SUPFAM" id="SSF52540">
    <property type="entry name" value="P-loop containing nucleoside triphosphate hydrolases"/>
    <property type="match status" value="1"/>
</dbReference>
<gene>
    <name evidence="12" type="ORF">MNV_250004</name>
</gene>
<comment type="similarity">
    <text evidence="2">In the central section; belongs to the CRISPR-associated helicase Cas3 family.</text>
</comment>
<evidence type="ECO:0000256" key="7">
    <source>
        <dbReference type="ARBA" id="ARBA00022806"/>
    </source>
</evidence>
<dbReference type="OrthoDB" id="43851at2157"/>
<evidence type="ECO:0000256" key="6">
    <source>
        <dbReference type="ARBA" id="ARBA00022801"/>
    </source>
</evidence>
<feature type="domain" description="Helicase ATP-binding" evidence="10">
    <location>
        <begin position="273"/>
        <end position="457"/>
    </location>
</feature>
<evidence type="ECO:0000313" key="13">
    <source>
        <dbReference type="Proteomes" id="UP000218615"/>
    </source>
</evidence>
<dbReference type="GO" id="GO:0003676">
    <property type="term" value="F:nucleic acid binding"/>
    <property type="evidence" value="ECO:0007669"/>
    <property type="project" value="InterPro"/>
</dbReference>
<dbReference type="AlphaFoldDB" id="A0A284VPT0"/>
<evidence type="ECO:0000256" key="9">
    <source>
        <dbReference type="ARBA" id="ARBA00023118"/>
    </source>
</evidence>
<keyword evidence="13" id="KW-1185">Reference proteome</keyword>
<evidence type="ECO:0000256" key="4">
    <source>
        <dbReference type="ARBA" id="ARBA00022723"/>
    </source>
</evidence>
<dbReference type="InterPro" id="IPR006474">
    <property type="entry name" value="Helicase_Cas3_CRISPR-ass_core"/>
</dbReference>
<protein>
    <submittedName>
        <fullName evidence="12">Putative CRISPR-associated helicase Cas3 domain protein</fullName>
    </submittedName>
</protein>
<keyword evidence="4" id="KW-0479">Metal-binding</keyword>
<evidence type="ECO:0000256" key="5">
    <source>
        <dbReference type="ARBA" id="ARBA00022741"/>
    </source>
</evidence>
<evidence type="ECO:0000259" key="11">
    <source>
        <dbReference type="PROSITE" id="PS51643"/>
    </source>
</evidence>
<dbReference type="PROSITE" id="PS51643">
    <property type="entry name" value="HD_CAS3"/>
    <property type="match status" value="1"/>
</dbReference>
<dbReference type="Pfam" id="PF22590">
    <property type="entry name" value="Cas3-like_C_2"/>
    <property type="match status" value="1"/>
</dbReference>
<dbReference type="NCBIfam" id="TIGR01587">
    <property type="entry name" value="cas3_core"/>
    <property type="match status" value="1"/>
</dbReference>